<dbReference type="PROSITE" id="PS50262">
    <property type="entry name" value="G_PROTEIN_RECEP_F1_2"/>
    <property type="match status" value="1"/>
</dbReference>
<dbReference type="PANTHER" id="PTHR23112:SF0">
    <property type="entry name" value="TRANSMEMBRANE PROTEIN 116"/>
    <property type="match status" value="1"/>
</dbReference>
<feature type="transmembrane region" description="Helical" evidence="6">
    <location>
        <begin position="129"/>
        <end position="149"/>
    </location>
</feature>
<evidence type="ECO:0000256" key="4">
    <source>
        <dbReference type="ARBA" id="ARBA00023136"/>
    </source>
</evidence>
<accession>A0A8H3XEW8</accession>
<evidence type="ECO:0000256" key="1">
    <source>
        <dbReference type="ARBA" id="ARBA00004141"/>
    </source>
</evidence>
<name>A0A8H3XEW8_GIGMA</name>
<dbReference type="GO" id="GO:0004930">
    <property type="term" value="F:G protein-coupled receptor activity"/>
    <property type="evidence" value="ECO:0007669"/>
    <property type="project" value="TreeGrafter"/>
</dbReference>
<dbReference type="PANTHER" id="PTHR23112">
    <property type="entry name" value="G PROTEIN-COUPLED RECEPTOR 157-RELATED"/>
    <property type="match status" value="1"/>
</dbReference>
<feature type="region of interest" description="Disordered" evidence="5">
    <location>
        <begin position="283"/>
        <end position="319"/>
    </location>
</feature>
<evidence type="ECO:0000256" key="3">
    <source>
        <dbReference type="ARBA" id="ARBA00022989"/>
    </source>
</evidence>
<evidence type="ECO:0000259" key="7">
    <source>
        <dbReference type="PROSITE" id="PS50262"/>
    </source>
</evidence>
<dbReference type="GO" id="GO:0007189">
    <property type="term" value="P:adenylate cyclase-activating G protein-coupled receptor signaling pathway"/>
    <property type="evidence" value="ECO:0007669"/>
    <property type="project" value="TreeGrafter"/>
</dbReference>
<keyword evidence="3 6" id="KW-1133">Transmembrane helix</keyword>
<evidence type="ECO:0000313" key="8">
    <source>
        <dbReference type="EMBL" id="KAF0454560.1"/>
    </source>
</evidence>
<sequence length="343" mass="38684">MYSMDDTTSPPAINVVVPIGLAAVALNTICSIYVIYRTLNRWIVTKRPLSMSFRVPMYIAFTDLFLCFANIINLSYTMEHDVTFQGIACKVVGGLSFFGVSNNMSLVGSIALLTYLRTCKKWAIDLGKYDYKLFAIISLLSFTLTLIGVPSFGPSGYWCYTNQVNPTTPIIIIVLNFMIIFITVFCYIATLLEVNFRNKVVQKLGNNSRLSRLEIIVARKITGYILIFILQWTPTMFYVIGQICGYDKIWMYTLTEVAGNSGGVGNMLLFLVNEKWRDNFDSLHENSNSNSNPKSNLNSKNLKEESSSETLTERSDEYINDGNITPSKIKVHEIVTVESKEIL</sequence>
<dbReference type="OrthoDB" id="5586600at2759"/>
<keyword evidence="4 6" id="KW-0472">Membrane</keyword>
<evidence type="ECO:0000256" key="6">
    <source>
        <dbReference type="SAM" id="Phobius"/>
    </source>
</evidence>
<evidence type="ECO:0000313" key="9">
    <source>
        <dbReference type="Proteomes" id="UP000439903"/>
    </source>
</evidence>
<protein>
    <recommendedName>
        <fullName evidence="7">G-protein coupled receptors family 1 profile domain-containing protein</fullName>
    </recommendedName>
</protein>
<feature type="compositionally biased region" description="Basic and acidic residues" evidence="5">
    <location>
        <begin position="301"/>
        <end position="317"/>
    </location>
</feature>
<feature type="compositionally biased region" description="Low complexity" evidence="5">
    <location>
        <begin position="285"/>
        <end position="300"/>
    </location>
</feature>
<dbReference type="Proteomes" id="UP000439903">
    <property type="component" value="Unassembled WGS sequence"/>
</dbReference>
<feature type="transmembrane region" description="Helical" evidence="6">
    <location>
        <begin position="221"/>
        <end position="243"/>
    </location>
</feature>
<dbReference type="InterPro" id="IPR017452">
    <property type="entry name" value="GPCR_Rhodpsn_7TM"/>
</dbReference>
<feature type="transmembrane region" description="Helical" evidence="6">
    <location>
        <begin position="12"/>
        <end position="36"/>
    </location>
</feature>
<dbReference type="CDD" id="cd00637">
    <property type="entry name" value="7tm_classA_rhodopsin-like"/>
    <property type="match status" value="1"/>
</dbReference>
<feature type="domain" description="G-protein coupled receptors family 1 profile" evidence="7">
    <location>
        <begin position="27"/>
        <end position="240"/>
    </location>
</feature>
<dbReference type="SUPFAM" id="SSF81321">
    <property type="entry name" value="Family A G protein-coupled receptor-like"/>
    <property type="match status" value="1"/>
</dbReference>
<keyword evidence="2 6" id="KW-0812">Transmembrane</keyword>
<dbReference type="Gene3D" id="1.20.1070.10">
    <property type="entry name" value="Rhodopsin 7-helix transmembrane proteins"/>
    <property type="match status" value="1"/>
</dbReference>
<evidence type="ECO:0000256" key="2">
    <source>
        <dbReference type="ARBA" id="ARBA00022692"/>
    </source>
</evidence>
<dbReference type="EMBL" id="WTPW01001125">
    <property type="protein sequence ID" value="KAF0454560.1"/>
    <property type="molecule type" value="Genomic_DNA"/>
</dbReference>
<dbReference type="AlphaFoldDB" id="A0A8H3XEW8"/>
<feature type="transmembrane region" description="Helical" evidence="6">
    <location>
        <begin position="249"/>
        <end position="272"/>
    </location>
</feature>
<gene>
    <name evidence="8" type="ORF">F8M41_001575</name>
</gene>
<comment type="subcellular location">
    <subcellularLocation>
        <location evidence="1">Membrane</location>
        <topology evidence="1">Multi-pass membrane protein</topology>
    </subcellularLocation>
</comment>
<feature type="transmembrane region" description="Helical" evidence="6">
    <location>
        <begin position="169"/>
        <end position="192"/>
    </location>
</feature>
<feature type="transmembrane region" description="Helical" evidence="6">
    <location>
        <begin position="57"/>
        <end position="76"/>
    </location>
</feature>
<reference evidence="8 9" key="1">
    <citation type="journal article" date="2019" name="Environ. Microbiol.">
        <title>At the nexus of three kingdoms: the genome of the mycorrhizal fungus Gigaspora margarita provides insights into plant, endobacterial and fungal interactions.</title>
        <authorList>
            <person name="Venice F."/>
            <person name="Ghignone S."/>
            <person name="Salvioli di Fossalunga A."/>
            <person name="Amselem J."/>
            <person name="Novero M."/>
            <person name="Xianan X."/>
            <person name="Sedzielewska Toro K."/>
            <person name="Morin E."/>
            <person name="Lipzen A."/>
            <person name="Grigoriev I.V."/>
            <person name="Henrissat B."/>
            <person name="Martin F.M."/>
            <person name="Bonfante P."/>
        </authorList>
    </citation>
    <scope>NUCLEOTIDE SEQUENCE [LARGE SCALE GENOMIC DNA]</scope>
    <source>
        <strain evidence="8 9">BEG34</strain>
    </source>
</reference>
<dbReference type="GO" id="GO:0005886">
    <property type="term" value="C:plasma membrane"/>
    <property type="evidence" value="ECO:0007669"/>
    <property type="project" value="TreeGrafter"/>
</dbReference>
<organism evidence="8 9">
    <name type="scientific">Gigaspora margarita</name>
    <dbReference type="NCBI Taxonomy" id="4874"/>
    <lineage>
        <taxon>Eukaryota</taxon>
        <taxon>Fungi</taxon>
        <taxon>Fungi incertae sedis</taxon>
        <taxon>Mucoromycota</taxon>
        <taxon>Glomeromycotina</taxon>
        <taxon>Glomeromycetes</taxon>
        <taxon>Diversisporales</taxon>
        <taxon>Gigasporaceae</taxon>
        <taxon>Gigaspora</taxon>
    </lineage>
</organism>
<proteinExistence type="predicted"/>
<comment type="caution">
    <text evidence="8">The sequence shown here is derived from an EMBL/GenBank/DDBJ whole genome shotgun (WGS) entry which is preliminary data.</text>
</comment>
<feature type="transmembrane region" description="Helical" evidence="6">
    <location>
        <begin position="96"/>
        <end position="117"/>
    </location>
</feature>
<evidence type="ECO:0000256" key="5">
    <source>
        <dbReference type="SAM" id="MobiDB-lite"/>
    </source>
</evidence>
<keyword evidence="9" id="KW-1185">Reference proteome</keyword>